<dbReference type="Proteomes" id="UP000662939">
    <property type="component" value="Chromosome"/>
</dbReference>
<dbReference type="RefSeq" id="WP_213171928.1">
    <property type="nucleotide sequence ID" value="NZ_CP070496.1"/>
</dbReference>
<feature type="disulfide bond" evidence="9">
    <location>
        <begin position="214"/>
        <end position="234"/>
    </location>
</feature>
<evidence type="ECO:0000256" key="3">
    <source>
        <dbReference type="ARBA" id="ARBA00022729"/>
    </source>
</evidence>
<dbReference type="InterPro" id="IPR043504">
    <property type="entry name" value="Peptidase_S1_PA_chymotrypsin"/>
</dbReference>
<evidence type="ECO:0000256" key="2">
    <source>
        <dbReference type="ARBA" id="ARBA00022670"/>
    </source>
</evidence>
<evidence type="ECO:0000256" key="5">
    <source>
        <dbReference type="ARBA" id="ARBA00022825"/>
    </source>
</evidence>
<dbReference type="InterPro" id="IPR009003">
    <property type="entry name" value="Peptidase_S1_PA"/>
</dbReference>
<keyword evidence="13" id="KW-1185">Reference proteome</keyword>
<name>A0A895XLG8_9ACTN</name>
<dbReference type="SUPFAM" id="SSF50494">
    <property type="entry name" value="Trypsin-like serine proteases"/>
    <property type="match status" value="1"/>
</dbReference>
<dbReference type="InterPro" id="IPR004236">
    <property type="entry name" value="Pept_S1_alpha_lytic"/>
</dbReference>
<evidence type="ECO:0000256" key="7">
    <source>
        <dbReference type="ARBA" id="ARBA00023157"/>
    </source>
</evidence>
<feature type="disulfide bond" evidence="9">
    <location>
        <begin position="299"/>
        <end position="309"/>
    </location>
</feature>
<evidence type="ECO:0000256" key="10">
    <source>
        <dbReference type="SAM" id="SignalP"/>
    </source>
</evidence>
<feature type="active site" description="Charge relay system" evidence="8">
    <location>
        <position position="341"/>
    </location>
</feature>
<keyword evidence="5" id="KW-0720">Serine protease</keyword>
<feature type="active site" description="Charge relay system" evidence="8">
    <location>
        <position position="233"/>
    </location>
</feature>
<dbReference type="PRINTS" id="PR00861">
    <property type="entry name" value="ALYTICPTASE"/>
</dbReference>
<keyword evidence="2" id="KW-0645">Protease</keyword>
<dbReference type="InterPro" id="IPR001316">
    <property type="entry name" value="Pept_S1A_streptogrisin"/>
</dbReference>
<dbReference type="InterPro" id="IPR035070">
    <property type="entry name" value="Streptogrisin_prodomain"/>
</dbReference>
<evidence type="ECO:0000313" key="12">
    <source>
        <dbReference type="EMBL" id="QSB05917.1"/>
    </source>
</evidence>
<feature type="active site" description="Charge relay system" evidence="8">
    <location>
        <position position="260"/>
    </location>
</feature>
<accession>A0A895XLG8</accession>
<organism evidence="12 13">
    <name type="scientific">Natronoglycomyces albus</name>
    <dbReference type="NCBI Taxonomy" id="2811108"/>
    <lineage>
        <taxon>Bacteria</taxon>
        <taxon>Bacillati</taxon>
        <taxon>Actinomycetota</taxon>
        <taxon>Actinomycetes</taxon>
        <taxon>Glycomycetales</taxon>
        <taxon>Glycomycetaceae</taxon>
        <taxon>Natronoglycomyces</taxon>
    </lineage>
</organism>
<keyword evidence="6" id="KW-0865">Zymogen</keyword>
<dbReference type="PIRSF" id="PIRSF001134">
    <property type="entry name" value="Streptogrisin"/>
    <property type="match status" value="1"/>
</dbReference>
<dbReference type="EMBL" id="CP070496">
    <property type="protein sequence ID" value="QSB05917.1"/>
    <property type="molecule type" value="Genomic_DNA"/>
</dbReference>
<evidence type="ECO:0000256" key="8">
    <source>
        <dbReference type="PIRSR" id="PIRSR001134-1"/>
    </source>
</evidence>
<evidence type="ECO:0000256" key="6">
    <source>
        <dbReference type="ARBA" id="ARBA00023145"/>
    </source>
</evidence>
<feature type="chain" id="PRO_5038919558" evidence="10">
    <location>
        <begin position="28"/>
        <end position="388"/>
    </location>
</feature>
<dbReference type="Gene3D" id="2.40.10.10">
    <property type="entry name" value="Trypsin-like serine proteases"/>
    <property type="match status" value="2"/>
</dbReference>
<keyword evidence="4" id="KW-0378">Hydrolase</keyword>
<evidence type="ECO:0000256" key="9">
    <source>
        <dbReference type="PIRSR" id="PIRSR001134-2"/>
    </source>
</evidence>
<dbReference type="AlphaFoldDB" id="A0A895XLG8"/>
<dbReference type="GO" id="GO:0006508">
    <property type="term" value="P:proteolysis"/>
    <property type="evidence" value="ECO:0007669"/>
    <property type="project" value="UniProtKB-KW"/>
</dbReference>
<keyword evidence="7 9" id="KW-1015">Disulfide bond</keyword>
<dbReference type="GO" id="GO:0005576">
    <property type="term" value="C:extracellular region"/>
    <property type="evidence" value="ECO:0007669"/>
    <property type="project" value="InterPro"/>
</dbReference>
<evidence type="ECO:0000256" key="1">
    <source>
        <dbReference type="ARBA" id="ARBA00007664"/>
    </source>
</evidence>
<feature type="disulfide bond" evidence="9">
    <location>
        <begin position="335"/>
        <end position="362"/>
    </location>
</feature>
<dbReference type="Pfam" id="PF02983">
    <property type="entry name" value="Pro_Al_protease"/>
    <property type="match status" value="1"/>
</dbReference>
<feature type="domain" description="Peptidase S1A alpha-lytic prodomain" evidence="11">
    <location>
        <begin position="127"/>
        <end position="183"/>
    </location>
</feature>
<protein>
    <submittedName>
        <fullName evidence="12">S1 family peptidase</fullName>
    </submittedName>
</protein>
<evidence type="ECO:0000259" key="11">
    <source>
        <dbReference type="Pfam" id="PF02983"/>
    </source>
</evidence>
<reference evidence="12" key="1">
    <citation type="submission" date="2021-02" db="EMBL/GenBank/DDBJ databases">
        <title>Natronoglycomyces albus gen. nov., sp. nov, a haloalkaliphilic actinobacterium from a soda solonchak soil.</title>
        <authorList>
            <person name="Sorokin D.Y."/>
            <person name="Khijniak T.V."/>
            <person name="Zakharycheva A.P."/>
            <person name="Boueva O.V."/>
            <person name="Ariskina E.V."/>
            <person name="Hahnke R.L."/>
            <person name="Bunk B."/>
            <person name="Sproer C."/>
            <person name="Schumann P."/>
            <person name="Evtushenko L.I."/>
            <person name="Kublanov I.V."/>
        </authorList>
    </citation>
    <scope>NUCLEOTIDE SEQUENCE</scope>
    <source>
        <strain evidence="12">DSM 106290</strain>
    </source>
</reference>
<dbReference type="CDD" id="cd21112">
    <property type="entry name" value="alphaLP-like"/>
    <property type="match status" value="1"/>
</dbReference>
<feature type="signal peptide" evidence="10">
    <location>
        <begin position="1"/>
        <end position="27"/>
    </location>
</feature>
<sequence>MKTKRILAGASAAAIATVGIFTFSTSAANANGLAAEIAQARVDLVDTVDAGLVAAMSDTFGISTEAAYDRLALEAVASELESELSTNSDFAGLWISEDGTDIHVALAGDIDRVADIDSELSTRYVDRSLADLDEIIDQLNAHADLADADETFGWFVDVTANAVVVSADSQQAATEFISSAGVDPEAVLIDTETEAFEPEHVRGGERYVAGGNICSVGFSVRQGNTPGFVTAGHCASAGTSVTSGNAAPGTFVNSIFPRQDAAFVSVSAGKTLFPHVTMHNGYSRVVHNSNEAAVGASICRSGQTTGWRCGTIQAKGLTVNYSQGPVYNMTRTTACSSGGDSGGAHISGNSAQGIHSGSSGACNNGVGDALFYPLNPVLNQWNLSLVTS</sequence>
<gene>
    <name evidence="12" type="ORF">JQS30_03045</name>
</gene>
<comment type="similarity">
    <text evidence="1">Belongs to the peptidase S1 family.</text>
</comment>
<evidence type="ECO:0000256" key="4">
    <source>
        <dbReference type="ARBA" id="ARBA00022801"/>
    </source>
</evidence>
<dbReference type="KEGG" id="nav:JQS30_03045"/>
<dbReference type="Gene3D" id="3.30.300.50">
    <property type="match status" value="2"/>
</dbReference>
<dbReference type="GO" id="GO:0004252">
    <property type="term" value="F:serine-type endopeptidase activity"/>
    <property type="evidence" value="ECO:0007669"/>
    <property type="project" value="InterPro"/>
</dbReference>
<keyword evidence="3 10" id="KW-0732">Signal</keyword>
<evidence type="ECO:0000313" key="13">
    <source>
        <dbReference type="Proteomes" id="UP000662939"/>
    </source>
</evidence>
<proteinExistence type="inferred from homology"/>